<keyword evidence="9" id="KW-1185">Reference proteome</keyword>
<evidence type="ECO:0000259" key="8">
    <source>
        <dbReference type="Pfam" id="PF20651"/>
    </source>
</evidence>
<reference evidence="10" key="1">
    <citation type="submission" date="2025-08" db="UniProtKB">
        <authorList>
            <consortium name="RefSeq"/>
        </authorList>
    </citation>
    <scope>IDENTIFICATION</scope>
    <source>
        <strain evidence="10">14028-0561.14</strain>
        <tissue evidence="10">Whole fly</tissue>
    </source>
</reference>
<protein>
    <recommendedName>
        <fullName evidence="6">Exocyst complex component</fullName>
    </recommendedName>
</protein>
<evidence type="ECO:0000256" key="4">
    <source>
        <dbReference type="ARBA" id="ARBA00022483"/>
    </source>
</evidence>
<evidence type="ECO:0000256" key="6">
    <source>
        <dbReference type="PIRNR" id="PIRNR025007"/>
    </source>
</evidence>
<dbReference type="InterPro" id="IPR042044">
    <property type="entry name" value="EXOC6PINT-1/Sec15/Tip20_C_dom2"/>
</dbReference>
<dbReference type="GO" id="GO:0006893">
    <property type="term" value="P:Golgi to plasma membrane transport"/>
    <property type="evidence" value="ECO:0007669"/>
    <property type="project" value="TreeGrafter"/>
</dbReference>
<feature type="domain" description="Exocyst complex component EXOC6/Sec15 N-terminal" evidence="8">
    <location>
        <begin position="35"/>
        <end position="206"/>
    </location>
</feature>
<dbReference type="GO" id="GO:0016020">
    <property type="term" value="C:membrane"/>
    <property type="evidence" value="ECO:0007669"/>
    <property type="project" value="TreeGrafter"/>
</dbReference>
<dbReference type="Gene3D" id="1.20.58.670">
    <property type="entry name" value="Dsl1p vesicle tethering complex, Tip20p subunit, domain D"/>
    <property type="match status" value="1"/>
</dbReference>
<keyword evidence="5" id="KW-0175">Coiled coil</keyword>
<keyword evidence="3 6" id="KW-0813">Transport</keyword>
<gene>
    <name evidence="10" type="primary">Sec15</name>
</gene>
<dbReference type="PANTHER" id="PTHR12702:SF0">
    <property type="entry name" value="EXOCYST COMPLEX COMPONENT 6"/>
    <property type="match status" value="1"/>
</dbReference>
<dbReference type="FunFam" id="1.10.357.30:FF:000003">
    <property type="entry name" value="Exocyst complex component"/>
    <property type="match status" value="1"/>
</dbReference>
<dbReference type="Proteomes" id="UP001652661">
    <property type="component" value="Chromosome 3R"/>
</dbReference>
<dbReference type="Pfam" id="PF20651">
    <property type="entry name" value="EXOC6_Sec15_N"/>
    <property type="match status" value="1"/>
</dbReference>
<dbReference type="InterPro" id="IPR042045">
    <property type="entry name" value="EXOC6/Sec15_C_dom1"/>
</dbReference>
<evidence type="ECO:0000256" key="3">
    <source>
        <dbReference type="ARBA" id="ARBA00022448"/>
    </source>
</evidence>
<comment type="similarity">
    <text evidence="2 6">Belongs to the SEC15 family.</text>
</comment>
<evidence type="ECO:0000256" key="5">
    <source>
        <dbReference type="ARBA" id="ARBA00023054"/>
    </source>
</evidence>
<dbReference type="GO" id="GO:0090522">
    <property type="term" value="P:vesicle tethering involved in exocytosis"/>
    <property type="evidence" value="ECO:0007669"/>
    <property type="project" value="UniProtKB-UniRule"/>
</dbReference>
<keyword evidence="4 6" id="KW-0268">Exocytosis</keyword>
<dbReference type="GO" id="GO:0006886">
    <property type="term" value="P:intracellular protein transport"/>
    <property type="evidence" value="ECO:0007669"/>
    <property type="project" value="InterPro"/>
</dbReference>
<sequence>MSKVTVQDIEAVDDYWGPTFRSILEGNNSKQIGEQLDQRIRSHDKEIERICNLYYQGFIDSIQELLQVRTQAKQLHDEVHSLDTSLRQISASLIQQGNDLVRARQIESNLASAIEALKSCLPALECYMKFTQQAKNKQYYQALRTLETLETEHLARLKAHNYRFATQMQIQIPIIKENIRRSSASDFREFLENIRKFSPRIGELAITHTKQLQKRDINAIIAEHMQTQANGGAGGAGTGAGDGGDDDGANVSAQDLIDFSPIYRCLHIYMVLGQREYFEKDYRQQRRDQAKLVLQPPPNMHDNLEAYKTYICAIVGFFVVEDHVKNTAGDVVTNSYLEDLWSNSLTKFVNEISMSSSSCTDPNILLRIKNLIMLSINTFKCYGYTVNILWELLHNMRDHYNEVLLQRWVHVFRDILDKEQFLPMVVQNVEEYEGIIERFPFHSEQLENAPFPKKFPFSRMVPEVYHQAKEFMYACMKFAEELTLSPNEVAAMVRKAANLLLTRSFSGCLSVVFRQPSITLTQLIQIIIDTQYLEKAGPFLDEFVCHMTNTERSVSQSPSAMFHVARQDAEKQVGLRICSKIDEFFELSAYDWLLVEPPGIASAFITDMISYLKSTFDNFAFKLPHIAQAACRRTCEHIAEKIYSIMYDEDVKQISTGALTQINLDLMQCEFFAASEPVPGLKEGELSKYFLRNRQLLDLLILEEWSTYFHDYGKQENRYHLVQPQSIIVILEKIREADKKPIFSLVRKNDKKKLLETVLKQLKHIAERQN</sequence>
<dbReference type="AlphaFoldDB" id="A0A6P4J5Q4"/>
<organism evidence="9 10">
    <name type="scientific">Drosophila kikkawai</name>
    <name type="common">Fruit fly</name>
    <dbReference type="NCBI Taxonomy" id="30033"/>
    <lineage>
        <taxon>Eukaryota</taxon>
        <taxon>Metazoa</taxon>
        <taxon>Ecdysozoa</taxon>
        <taxon>Arthropoda</taxon>
        <taxon>Hexapoda</taxon>
        <taxon>Insecta</taxon>
        <taxon>Pterygota</taxon>
        <taxon>Neoptera</taxon>
        <taxon>Endopterygota</taxon>
        <taxon>Diptera</taxon>
        <taxon>Brachycera</taxon>
        <taxon>Muscomorpha</taxon>
        <taxon>Ephydroidea</taxon>
        <taxon>Drosophilidae</taxon>
        <taxon>Drosophila</taxon>
        <taxon>Sophophora</taxon>
    </lineage>
</organism>
<accession>A0A6P4J5Q4</accession>
<dbReference type="PANTHER" id="PTHR12702">
    <property type="entry name" value="SEC15"/>
    <property type="match status" value="1"/>
</dbReference>
<comment type="function">
    <text evidence="1 6">Component of the exocyst complex involved in the docking of exocytic vesicles with fusion sites on the plasma membrane.</text>
</comment>
<evidence type="ECO:0000313" key="9">
    <source>
        <dbReference type="Proteomes" id="UP001652661"/>
    </source>
</evidence>
<dbReference type="Pfam" id="PF04091">
    <property type="entry name" value="Sec15_C"/>
    <property type="match status" value="1"/>
</dbReference>
<name>A0A6P4J5Q4_DROKI</name>
<evidence type="ECO:0000259" key="7">
    <source>
        <dbReference type="Pfam" id="PF04091"/>
    </source>
</evidence>
<evidence type="ECO:0000256" key="1">
    <source>
        <dbReference type="ARBA" id="ARBA00002660"/>
    </source>
</evidence>
<feature type="domain" description="Exocyst complex subunit EXOC6/Sec15 C-terminal" evidence="7">
    <location>
        <begin position="389"/>
        <end position="733"/>
    </location>
</feature>
<evidence type="ECO:0000313" key="10">
    <source>
        <dbReference type="RefSeq" id="XP_017036752.1"/>
    </source>
</evidence>
<dbReference type="OrthoDB" id="10267033at2759"/>
<dbReference type="PIRSF" id="PIRSF025007">
    <property type="entry name" value="Sec15"/>
    <property type="match status" value="1"/>
</dbReference>
<dbReference type="InterPro" id="IPR048359">
    <property type="entry name" value="EXOC6_Sec15_N"/>
</dbReference>
<dbReference type="Gene3D" id="1.10.357.30">
    <property type="entry name" value="Exocyst complex subunit Sec15 C-terminal domain, N-terminal subdomain"/>
    <property type="match status" value="1"/>
</dbReference>
<evidence type="ECO:0000256" key="2">
    <source>
        <dbReference type="ARBA" id="ARBA00007944"/>
    </source>
</evidence>
<dbReference type="InterPro" id="IPR007225">
    <property type="entry name" value="EXOC6/Sec15"/>
</dbReference>
<dbReference type="FunFam" id="1.20.58.670:FF:000002">
    <property type="entry name" value="Exocyst complex component"/>
    <property type="match status" value="1"/>
</dbReference>
<dbReference type="InterPro" id="IPR046361">
    <property type="entry name" value="EXOC6/Sec15_C"/>
</dbReference>
<proteinExistence type="inferred from homology"/>
<dbReference type="GO" id="GO:0000145">
    <property type="term" value="C:exocyst"/>
    <property type="evidence" value="ECO:0007669"/>
    <property type="project" value="UniProtKB-UniRule"/>
</dbReference>
<dbReference type="RefSeq" id="XP_017036752.1">
    <property type="nucleotide sequence ID" value="XM_017181263.2"/>
</dbReference>